<dbReference type="Proteomes" id="UP000332933">
    <property type="component" value="Unassembled WGS sequence"/>
</dbReference>
<evidence type="ECO:0000313" key="5">
    <source>
        <dbReference type="EMBL" id="VFT95365.1"/>
    </source>
</evidence>
<evidence type="ECO:0000313" key="6">
    <source>
        <dbReference type="Proteomes" id="UP000332933"/>
    </source>
</evidence>
<dbReference type="OrthoDB" id="79175at2759"/>
<dbReference type="GO" id="GO:0008270">
    <property type="term" value="F:zinc ion binding"/>
    <property type="evidence" value="ECO:0007669"/>
    <property type="project" value="UniProtKB-KW"/>
</dbReference>
<keyword evidence="6" id="KW-1185">Reference proteome</keyword>
<feature type="compositionally biased region" description="Basic residues" evidence="2">
    <location>
        <begin position="94"/>
        <end position="106"/>
    </location>
</feature>
<gene>
    <name evidence="5" type="primary">Aste57867_18630</name>
    <name evidence="4" type="ORF">As57867_018568</name>
    <name evidence="5" type="ORF">ASTE57867_18630</name>
</gene>
<feature type="domain" description="C2H2-type" evidence="3">
    <location>
        <begin position="75"/>
        <end position="102"/>
    </location>
</feature>
<accession>A0A485LAV3</accession>
<dbReference type="InterPro" id="IPR013087">
    <property type="entry name" value="Znf_C2H2_type"/>
</dbReference>
<dbReference type="PROSITE" id="PS00028">
    <property type="entry name" value="ZINC_FINGER_C2H2_1"/>
    <property type="match status" value="1"/>
</dbReference>
<evidence type="ECO:0000259" key="3">
    <source>
        <dbReference type="PROSITE" id="PS50157"/>
    </source>
</evidence>
<keyword evidence="1" id="KW-0479">Metal-binding</keyword>
<sequence>MGPSRKPLGRGCANMAIEEVKPHAPEELSCNNCPATLASPELRLTQHECSSSSTNPEVATMSTAKEYPKVAKQWHRCLICAKAYEREESLHEHMTRHKNQMKKRQQRLQESQGVEHAVKAPRTLSAPSIRAPPRVKFIP</sequence>
<dbReference type="PROSITE" id="PS50157">
    <property type="entry name" value="ZINC_FINGER_C2H2_2"/>
    <property type="match status" value="1"/>
</dbReference>
<dbReference type="AlphaFoldDB" id="A0A485LAV3"/>
<dbReference type="EMBL" id="CAADRA010006421">
    <property type="protein sequence ID" value="VFT95365.1"/>
    <property type="molecule type" value="Genomic_DNA"/>
</dbReference>
<evidence type="ECO:0000256" key="2">
    <source>
        <dbReference type="SAM" id="MobiDB-lite"/>
    </source>
</evidence>
<reference evidence="4" key="2">
    <citation type="submission" date="2019-06" db="EMBL/GenBank/DDBJ databases">
        <title>Genomics analysis of Aphanomyces spp. identifies a new class of oomycete effector associated with host adaptation.</title>
        <authorList>
            <person name="Gaulin E."/>
        </authorList>
    </citation>
    <scope>NUCLEOTIDE SEQUENCE</scope>
    <source>
        <strain evidence="4">CBS 578.67</strain>
    </source>
</reference>
<keyword evidence="1" id="KW-0863">Zinc-finger</keyword>
<evidence type="ECO:0000256" key="1">
    <source>
        <dbReference type="PROSITE-ProRule" id="PRU00042"/>
    </source>
</evidence>
<feature type="region of interest" description="Disordered" evidence="2">
    <location>
        <begin position="91"/>
        <end position="139"/>
    </location>
</feature>
<name>A0A485LAV3_9STRA</name>
<dbReference type="EMBL" id="VJMH01006400">
    <property type="protein sequence ID" value="KAF0689986.1"/>
    <property type="molecule type" value="Genomic_DNA"/>
</dbReference>
<keyword evidence="1" id="KW-0862">Zinc</keyword>
<protein>
    <submittedName>
        <fullName evidence="5">Aste57867_18630 protein</fullName>
    </submittedName>
</protein>
<proteinExistence type="predicted"/>
<evidence type="ECO:0000313" key="4">
    <source>
        <dbReference type="EMBL" id="KAF0689986.1"/>
    </source>
</evidence>
<organism evidence="5 6">
    <name type="scientific">Aphanomyces stellatus</name>
    <dbReference type="NCBI Taxonomy" id="120398"/>
    <lineage>
        <taxon>Eukaryota</taxon>
        <taxon>Sar</taxon>
        <taxon>Stramenopiles</taxon>
        <taxon>Oomycota</taxon>
        <taxon>Saprolegniomycetes</taxon>
        <taxon>Saprolegniales</taxon>
        <taxon>Verrucalvaceae</taxon>
        <taxon>Aphanomyces</taxon>
    </lineage>
</organism>
<reference evidence="5 6" key="1">
    <citation type="submission" date="2019-03" db="EMBL/GenBank/DDBJ databases">
        <authorList>
            <person name="Gaulin E."/>
            <person name="Dumas B."/>
        </authorList>
    </citation>
    <scope>NUCLEOTIDE SEQUENCE [LARGE SCALE GENOMIC DNA]</scope>
    <source>
        <strain evidence="5">CBS 568.67</strain>
    </source>
</reference>